<dbReference type="RefSeq" id="WP_154531752.1">
    <property type="nucleotide sequence ID" value="NZ_VULX01000016.1"/>
</dbReference>
<evidence type="ECO:0000313" key="2">
    <source>
        <dbReference type="EMBL" id="MSR91857.1"/>
    </source>
</evidence>
<dbReference type="AlphaFoldDB" id="A0A7X2MZC3"/>
<gene>
    <name evidence="2" type="ORF">FYJ33_10680</name>
</gene>
<reference evidence="2 3" key="1">
    <citation type="submission" date="2019-08" db="EMBL/GenBank/DDBJ databases">
        <title>In-depth cultivation of the pig gut microbiome towards novel bacterial diversity and tailored functional studies.</title>
        <authorList>
            <person name="Wylensek D."/>
            <person name="Hitch T.C.A."/>
            <person name="Clavel T."/>
        </authorList>
    </citation>
    <scope>NUCLEOTIDE SEQUENCE [LARGE SCALE GENOMIC DNA]</scope>
    <source>
        <strain evidence="2 3">WCA-383-APC-5B</strain>
    </source>
</reference>
<sequence>MEFQLNKIDTNIRRKLQEKTSEDKVHSKYGVKIEVNADKEKRSRENGQDDKHDFAEELNKANKKIKVAAVKKETIHVKTRLEAQVDKLGRKKGFYIDTRK</sequence>
<evidence type="ECO:0000313" key="3">
    <source>
        <dbReference type="Proteomes" id="UP000460287"/>
    </source>
</evidence>
<feature type="region of interest" description="Disordered" evidence="1">
    <location>
        <begin position="29"/>
        <end position="53"/>
    </location>
</feature>
<evidence type="ECO:0000256" key="1">
    <source>
        <dbReference type="SAM" id="MobiDB-lite"/>
    </source>
</evidence>
<dbReference type="EMBL" id="VULX01000016">
    <property type="protein sequence ID" value="MSR91857.1"/>
    <property type="molecule type" value="Genomic_DNA"/>
</dbReference>
<proteinExistence type="predicted"/>
<accession>A0A7X2MZC3</accession>
<dbReference type="Proteomes" id="UP000460287">
    <property type="component" value="Unassembled WGS sequence"/>
</dbReference>
<protein>
    <submittedName>
        <fullName evidence="2">Uncharacterized protein</fullName>
    </submittedName>
</protein>
<keyword evidence="3" id="KW-1185">Reference proteome</keyword>
<name>A0A7X2MZC3_9CLOT</name>
<organism evidence="2 3">
    <name type="scientific">Inconstantimicrobium porci</name>
    <dbReference type="NCBI Taxonomy" id="2652291"/>
    <lineage>
        <taxon>Bacteria</taxon>
        <taxon>Bacillati</taxon>
        <taxon>Bacillota</taxon>
        <taxon>Clostridia</taxon>
        <taxon>Eubacteriales</taxon>
        <taxon>Clostridiaceae</taxon>
        <taxon>Inconstantimicrobium</taxon>
    </lineage>
</organism>
<comment type="caution">
    <text evidence="2">The sequence shown here is derived from an EMBL/GenBank/DDBJ whole genome shotgun (WGS) entry which is preliminary data.</text>
</comment>
<feature type="compositionally biased region" description="Basic and acidic residues" evidence="1">
    <location>
        <begin position="35"/>
        <end position="53"/>
    </location>
</feature>